<dbReference type="CDD" id="cd01049">
    <property type="entry name" value="RNRR2"/>
    <property type="match status" value="1"/>
</dbReference>
<dbReference type="SUPFAM" id="SSF47240">
    <property type="entry name" value="Ferritin-like"/>
    <property type="match status" value="1"/>
</dbReference>
<dbReference type="GO" id="GO:0009263">
    <property type="term" value="P:deoxyribonucleotide biosynthetic process"/>
    <property type="evidence" value="ECO:0007669"/>
    <property type="project" value="InterPro"/>
</dbReference>
<evidence type="ECO:0000313" key="2">
    <source>
        <dbReference type="EMBL" id="GAN03162.1"/>
    </source>
</evidence>
<dbReference type="Pfam" id="PF00268">
    <property type="entry name" value="Ribonuc_red_sm"/>
    <property type="match status" value="1"/>
</dbReference>
<dbReference type="PANTHER" id="PTHR23409">
    <property type="entry name" value="RIBONUCLEOSIDE-DIPHOSPHATE REDUCTASE SMALL CHAIN"/>
    <property type="match status" value="1"/>
</dbReference>
<protein>
    <submittedName>
        <fullName evidence="2">Uncharacterized protein</fullName>
    </submittedName>
</protein>
<evidence type="ECO:0000313" key="3">
    <source>
        <dbReference type="Proteomes" id="UP000053815"/>
    </source>
</evidence>
<dbReference type="Proteomes" id="UP000053815">
    <property type="component" value="Unassembled WGS sequence"/>
</dbReference>
<dbReference type="AlphaFoldDB" id="A0A0C9MJ71"/>
<dbReference type="OrthoDB" id="10248373at2759"/>
<dbReference type="GO" id="GO:0016491">
    <property type="term" value="F:oxidoreductase activity"/>
    <property type="evidence" value="ECO:0007669"/>
    <property type="project" value="InterPro"/>
</dbReference>
<dbReference type="PROSITE" id="PS00368">
    <property type="entry name" value="RIBORED_SMALL"/>
    <property type="match status" value="1"/>
</dbReference>
<sequence>MQLWLPWQPGNESTAKCLSLIVQQSAICVAILHPRKPIHLQKIPAQLKHPNGMIILHNLESNLLLKTADSRFRKTNAKLYKKSTKSSSDFIVSTNLPLLTEMTVFDAQSELAAQGLRSTILKRLAEMKVDLEPGEEIILKENTRRFCLFPVKYHEIWEFYKKAEASFWTAEEVDLSKDLIDWEEKLNDDERFFISRVLAFFATSDGIVNENLVKNFCDEVKVAEAKCFYGFQIMIENIHSEMYSLLIDTYIKDAVEKEFLFNAIETIPVIKEKANWAFKWISNESNQPFGVRIVAFAAVEGIFFSGSFASIFWLKKRGLMPGLTLSNEFITRDEGLHADFGCLLFHHLVNQPSHETVLQIITEAVEIEESYFNDSLPVRLIGMNDKLMCQYVRFVADRLLVSLGFPKHYNVTNPFDFMELISLQGKTNFFEKRVSDYQRAGVMSSKEDRSFSLDADF</sequence>
<comment type="similarity">
    <text evidence="1">Belongs to the ribonucleoside diphosphate reductase small chain family.</text>
</comment>
<dbReference type="InterPro" id="IPR000358">
    <property type="entry name" value="RNR_small_fam"/>
</dbReference>
<accession>A0A0C9MJ71</accession>
<dbReference type="InterPro" id="IPR009078">
    <property type="entry name" value="Ferritin-like_SF"/>
</dbReference>
<keyword evidence="3" id="KW-1185">Reference proteome</keyword>
<dbReference type="InterPro" id="IPR030475">
    <property type="entry name" value="RNR_small_AS"/>
</dbReference>
<proteinExistence type="inferred from homology"/>
<dbReference type="InterPro" id="IPR012348">
    <property type="entry name" value="RNR-like"/>
</dbReference>
<dbReference type="PANTHER" id="PTHR23409:SF18">
    <property type="entry name" value="RIBONUCLEOSIDE-DIPHOSPHATE REDUCTASE SUBUNIT M2"/>
    <property type="match status" value="1"/>
</dbReference>
<dbReference type="EMBL" id="DF836324">
    <property type="protein sequence ID" value="GAN03162.1"/>
    <property type="molecule type" value="Genomic_DNA"/>
</dbReference>
<gene>
    <name evidence="2" type="ORF">MAM1_0035d02613</name>
</gene>
<evidence type="ECO:0000256" key="1">
    <source>
        <dbReference type="ARBA" id="ARBA00009303"/>
    </source>
</evidence>
<dbReference type="InterPro" id="IPR033909">
    <property type="entry name" value="RNR_small"/>
</dbReference>
<organism evidence="2">
    <name type="scientific">Mucor ambiguus</name>
    <dbReference type="NCBI Taxonomy" id="91626"/>
    <lineage>
        <taxon>Eukaryota</taxon>
        <taxon>Fungi</taxon>
        <taxon>Fungi incertae sedis</taxon>
        <taxon>Mucoromycota</taxon>
        <taxon>Mucoromycotina</taxon>
        <taxon>Mucoromycetes</taxon>
        <taxon>Mucorales</taxon>
        <taxon>Mucorineae</taxon>
        <taxon>Mucoraceae</taxon>
        <taxon>Mucor</taxon>
    </lineage>
</organism>
<dbReference type="Gene3D" id="1.10.620.20">
    <property type="entry name" value="Ribonucleotide Reductase, subunit A"/>
    <property type="match status" value="1"/>
</dbReference>
<name>A0A0C9MJ71_9FUNG</name>
<reference evidence="2" key="1">
    <citation type="submission" date="2014-09" db="EMBL/GenBank/DDBJ databases">
        <title>Draft genome sequence of an oleaginous Mucoromycotina fungus Mucor ambiguus NBRC6742.</title>
        <authorList>
            <person name="Takeda I."/>
            <person name="Yamane N."/>
            <person name="Morita T."/>
            <person name="Tamano K."/>
            <person name="Machida M."/>
            <person name="Baker S."/>
            <person name="Koike H."/>
        </authorList>
    </citation>
    <scope>NUCLEOTIDE SEQUENCE</scope>
    <source>
        <strain evidence="2">NBRC 6742</strain>
    </source>
</reference>
<dbReference type="STRING" id="91626.A0A0C9MJ71"/>